<gene>
    <name evidence="2" type="ORF">EHS15_10420</name>
</gene>
<evidence type="ECO:0000313" key="2">
    <source>
        <dbReference type="EMBL" id="TGN19165.1"/>
    </source>
</evidence>
<dbReference type="Pfam" id="PF14267">
    <property type="entry name" value="DUF4357"/>
    <property type="match status" value="1"/>
</dbReference>
<organism evidence="2 3">
    <name type="scientific">Leptospira idonii</name>
    <dbReference type="NCBI Taxonomy" id="1193500"/>
    <lineage>
        <taxon>Bacteria</taxon>
        <taxon>Pseudomonadati</taxon>
        <taxon>Spirochaetota</taxon>
        <taxon>Spirochaetia</taxon>
        <taxon>Leptospirales</taxon>
        <taxon>Leptospiraceae</taxon>
        <taxon>Leptospira</taxon>
    </lineage>
</organism>
<dbReference type="OrthoDB" id="2656488at2"/>
<protein>
    <submittedName>
        <fullName evidence="2">GIY-YIG nuclease family protein</fullName>
    </submittedName>
</protein>
<dbReference type="Proteomes" id="UP000298058">
    <property type="component" value="Unassembled WGS sequence"/>
</dbReference>
<name>A0A4R9M067_9LEPT</name>
<proteinExistence type="predicted"/>
<reference evidence="2" key="1">
    <citation type="journal article" date="2019" name="PLoS Negl. Trop. Dis.">
        <title>Revisiting the worldwide diversity of Leptospira species in the environment.</title>
        <authorList>
            <person name="Vincent A.T."/>
            <person name="Schiettekatte O."/>
            <person name="Bourhy P."/>
            <person name="Veyrier F.J."/>
            <person name="Picardeau M."/>
        </authorList>
    </citation>
    <scope>NUCLEOTIDE SEQUENCE [LARGE SCALE GENOMIC DNA]</scope>
    <source>
        <strain evidence="2">201300427</strain>
    </source>
</reference>
<evidence type="ECO:0000259" key="1">
    <source>
        <dbReference type="Pfam" id="PF14267"/>
    </source>
</evidence>
<evidence type="ECO:0000313" key="3">
    <source>
        <dbReference type="Proteomes" id="UP000298058"/>
    </source>
</evidence>
<sequence length="282" mass="30967">MGRKITIFQIDDSETGPKTLEVGGSSLRAIYSPRSRLKDLLSRQEYENPGVYILKSFPTSATFNERVYIGEADPLIERLKTHLSDESKDFSECVAIYSSNSGELTKAHIKNMESKLYQVAINAKSSEIGNSNTPTASTLSEADEALVDLFIAQIKSILPLLGFELLIPATTTTSTQKINESTKYYINRKGLDATMIITDEGYVVLKGSTAAKDTTPSIGSYKEIREKLISTNIIVPKDDKLEFIEDTLFSSPSAASCVIVGTSSSGPEEWKTEKGIKLKDQI</sequence>
<dbReference type="CDD" id="cd10447">
    <property type="entry name" value="GIY-YIG_unchar_2"/>
    <property type="match status" value="1"/>
</dbReference>
<feature type="domain" description="DUF4357" evidence="1">
    <location>
        <begin position="225"/>
        <end position="278"/>
    </location>
</feature>
<keyword evidence="3" id="KW-1185">Reference proteome</keyword>
<comment type="caution">
    <text evidence="2">The sequence shown here is derived from an EMBL/GenBank/DDBJ whole genome shotgun (WGS) entry which is preliminary data.</text>
</comment>
<dbReference type="InterPro" id="IPR025579">
    <property type="entry name" value="DUF4357"/>
</dbReference>
<dbReference type="RefSeq" id="WP_135760508.1">
    <property type="nucleotide sequence ID" value="NZ_RQHW01000034.1"/>
</dbReference>
<dbReference type="EMBL" id="RQHW01000034">
    <property type="protein sequence ID" value="TGN19165.1"/>
    <property type="molecule type" value="Genomic_DNA"/>
</dbReference>
<accession>A0A4R9M067</accession>
<dbReference type="AlphaFoldDB" id="A0A4R9M067"/>